<feature type="domain" description="HTH gntR-type" evidence="6">
    <location>
        <begin position="13"/>
        <end position="81"/>
    </location>
</feature>
<evidence type="ECO:0000313" key="8">
    <source>
        <dbReference type="Proteomes" id="UP000541470"/>
    </source>
</evidence>
<dbReference type="PROSITE" id="PS50949">
    <property type="entry name" value="HTH_GNTR"/>
    <property type="match status" value="1"/>
</dbReference>
<keyword evidence="7" id="KW-0808">Transferase</keyword>
<dbReference type="RefSeq" id="WP_169587690.1">
    <property type="nucleotide sequence ID" value="NZ_JABBGK010000001.1"/>
</dbReference>
<dbReference type="Pfam" id="PF00392">
    <property type="entry name" value="GntR"/>
    <property type="match status" value="1"/>
</dbReference>
<name>A0A7Y0ATT1_9HYPH</name>
<evidence type="ECO:0000259" key="6">
    <source>
        <dbReference type="PROSITE" id="PS50949"/>
    </source>
</evidence>
<dbReference type="InterPro" id="IPR004839">
    <property type="entry name" value="Aminotransferase_I/II_large"/>
</dbReference>
<comment type="similarity">
    <text evidence="1">In the C-terminal section; belongs to the class-I pyridoxal-phosphate-dependent aminotransferase family.</text>
</comment>
<dbReference type="Gene3D" id="3.90.1150.10">
    <property type="entry name" value="Aspartate Aminotransferase, domain 1"/>
    <property type="match status" value="1"/>
</dbReference>
<dbReference type="InterPro" id="IPR036388">
    <property type="entry name" value="WH-like_DNA-bd_sf"/>
</dbReference>
<dbReference type="SUPFAM" id="SSF53383">
    <property type="entry name" value="PLP-dependent transferases"/>
    <property type="match status" value="1"/>
</dbReference>
<accession>A0A7Y0ATT1</accession>
<organism evidence="7 8">
    <name type="scientific">Rhizobium terricola</name>
    <dbReference type="NCBI Taxonomy" id="2728849"/>
    <lineage>
        <taxon>Bacteria</taxon>
        <taxon>Pseudomonadati</taxon>
        <taxon>Pseudomonadota</taxon>
        <taxon>Alphaproteobacteria</taxon>
        <taxon>Hyphomicrobiales</taxon>
        <taxon>Rhizobiaceae</taxon>
        <taxon>Rhizobium/Agrobacterium group</taxon>
        <taxon>Rhizobium</taxon>
    </lineage>
</organism>
<dbReference type="GO" id="GO:0003700">
    <property type="term" value="F:DNA-binding transcription factor activity"/>
    <property type="evidence" value="ECO:0007669"/>
    <property type="project" value="InterPro"/>
</dbReference>
<keyword evidence="2" id="KW-0663">Pyridoxal phosphate</keyword>
<reference evidence="7 8" key="1">
    <citation type="submission" date="2020-04" db="EMBL/GenBank/DDBJ databases">
        <title>Rhizobium sp. S-51 isolated from soil.</title>
        <authorList>
            <person name="Dahal R.H."/>
        </authorList>
    </citation>
    <scope>NUCLEOTIDE SEQUENCE [LARGE SCALE GENOMIC DNA]</scope>
    <source>
        <strain evidence="7 8">S-51</strain>
    </source>
</reference>
<dbReference type="SMART" id="SM00345">
    <property type="entry name" value="HTH_GNTR"/>
    <property type="match status" value="1"/>
</dbReference>
<dbReference type="InterPro" id="IPR015424">
    <property type="entry name" value="PyrdxlP-dep_Trfase"/>
</dbReference>
<dbReference type="Pfam" id="PF00155">
    <property type="entry name" value="Aminotran_1_2"/>
    <property type="match status" value="1"/>
</dbReference>
<gene>
    <name evidence="7" type="ORF">HHL25_04530</name>
</gene>
<dbReference type="CDD" id="cd00609">
    <property type="entry name" value="AAT_like"/>
    <property type="match status" value="1"/>
</dbReference>
<keyword evidence="5" id="KW-0804">Transcription</keyword>
<dbReference type="GO" id="GO:0003677">
    <property type="term" value="F:DNA binding"/>
    <property type="evidence" value="ECO:0007669"/>
    <property type="project" value="UniProtKB-KW"/>
</dbReference>
<dbReference type="InterPro" id="IPR051446">
    <property type="entry name" value="HTH_trans_reg/aminotransferase"/>
</dbReference>
<dbReference type="InterPro" id="IPR015421">
    <property type="entry name" value="PyrdxlP-dep_Trfase_major"/>
</dbReference>
<evidence type="ECO:0000313" key="7">
    <source>
        <dbReference type="EMBL" id="NML73390.1"/>
    </source>
</evidence>
<keyword evidence="7" id="KW-0032">Aminotransferase</keyword>
<protein>
    <submittedName>
        <fullName evidence="7">PLP-dependent aminotransferase family protein</fullName>
    </submittedName>
</protein>
<dbReference type="GO" id="GO:0030170">
    <property type="term" value="F:pyridoxal phosphate binding"/>
    <property type="evidence" value="ECO:0007669"/>
    <property type="project" value="InterPro"/>
</dbReference>
<dbReference type="Gene3D" id="3.40.640.10">
    <property type="entry name" value="Type I PLP-dependent aspartate aminotransferase-like (Major domain)"/>
    <property type="match status" value="1"/>
</dbReference>
<dbReference type="InterPro" id="IPR015422">
    <property type="entry name" value="PyrdxlP-dep_Trfase_small"/>
</dbReference>
<evidence type="ECO:0000256" key="1">
    <source>
        <dbReference type="ARBA" id="ARBA00005384"/>
    </source>
</evidence>
<dbReference type="CDD" id="cd07377">
    <property type="entry name" value="WHTH_GntR"/>
    <property type="match status" value="1"/>
</dbReference>
<sequence length="472" mass="51088">MTNWLPDLSMGKGPIYVRLADQIEASIATGTLAAGAKLPPQRNLAFDLGITIGTVSRAYALVHERGLVTGEVGRGTFVRDGRTAAPNGEHDPVAAALVGTRSVSPQPGKIRFDSTAAPDVGQGECLQSHMGAILREYPVEIASYTRSFPDHWFEAGARWLAKGDWAPHPQDIVPTLGAHAGIMAVISAVTSPGDRVVFEHLTYSQVSRGAGLAGRRTTLVDSDEQGMRPEDFERVCAQQHPKVAFVMSSAQNPTLATMPLDRRHALVDIARRHNVWLIEDDLYGAMSTEPAPRLAALAPDRVFMVGGLSKSVAAGIRGGWVACPPHFAQRVRIAHKMMTGGIPFILAEVCARLVLSGDAARIREACAEEIAAREELARRHLAGFDFRSNPAIPFLWLALPDPWLSVTFKNAALVEGVLIDDEDEFKAGRSEKVHHRARIGFSAPERREEVANGMMILRRLLENGGAGYDSVA</sequence>
<dbReference type="Gene3D" id="1.10.10.10">
    <property type="entry name" value="Winged helix-like DNA-binding domain superfamily/Winged helix DNA-binding domain"/>
    <property type="match status" value="1"/>
</dbReference>
<dbReference type="GO" id="GO:0008483">
    <property type="term" value="F:transaminase activity"/>
    <property type="evidence" value="ECO:0007669"/>
    <property type="project" value="UniProtKB-KW"/>
</dbReference>
<comment type="caution">
    <text evidence="7">The sequence shown here is derived from an EMBL/GenBank/DDBJ whole genome shotgun (WGS) entry which is preliminary data.</text>
</comment>
<evidence type="ECO:0000256" key="5">
    <source>
        <dbReference type="ARBA" id="ARBA00023163"/>
    </source>
</evidence>
<dbReference type="PANTHER" id="PTHR46577:SF1">
    <property type="entry name" value="HTH-TYPE TRANSCRIPTIONAL REGULATORY PROTEIN GABR"/>
    <property type="match status" value="1"/>
</dbReference>
<dbReference type="InterPro" id="IPR036390">
    <property type="entry name" value="WH_DNA-bd_sf"/>
</dbReference>
<dbReference type="EMBL" id="JABBGK010000001">
    <property type="protein sequence ID" value="NML73390.1"/>
    <property type="molecule type" value="Genomic_DNA"/>
</dbReference>
<dbReference type="PANTHER" id="PTHR46577">
    <property type="entry name" value="HTH-TYPE TRANSCRIPTIONAL REGULATORY PROTEIN GABR"/>
    <property type="match status" value="1"/>
</dbReference>
<dbReference type="SUPFAM" id="SSF46785">
    <property type="entry name" value="Winged helix' DNA-binding domain"/>
    <property type="match status" value="1"/>
</dbReference>
<dbReference type="Proteomes" id="UP000541470">
    <property type="component" value="Unassembled WGS sequence"/>
</dbReference>
<keyword evidence="4" id="KW-0238">DNA-binding</keyword>
<keyword evidence="3" id="KW-0805">Transcription regulation</keyword>
<proteinExistence type="inferred from homology"/>
<evidence type="ECO:0000256" key="2">
    <source>
        <dbReference type="ARBA" id="ARBA00022898"/>
    </source>
</evidence>
<dbReference type="AlphaFoldDB" id="A0A7Y0ATT1"/>
<keyword evidence="8" id="KW-1185">Reference proteome</keyword>
<evidence type="ECO:0000256" key="4">
    <source>
        <dbReference type="ARBA" id="ARBA00023125"/>
    </source>
</evidence>
<evidence type="ECO:0000256" key="3">
    <source>
        <dbReference type="ARBA" id="ARBA00023015"/>
    </source>
</evidence>
<dbReference type="InterPro" id="IPR000524">
    <property type="entry name" value="Tscrpt_reg_HTH_GntR"/>
</dbReference>